<sequence length="1209" mass="134084">MRRFFYFMLSFVICFFILPLFSPIVNAADEEITASEQQVPAFPGAEGFGKYTTGGRGGEVYIVTNVNDSGPGSLRDAVSESNRTVVFEVSGNILLDSPLYIQGDNITIAGQTAPGDGITVTNHSTYFEGNNNIIRYMRFRMGDRTESAADAFSARNRSDLIVDHSSMSWGVDEIASVYDMRNVTIQNSIIAEALHMTDHDKGRHGFGGIWGSHSSYLNNIIAHNSSRNPRFKGTLDNDKGYDFRNNIIYNWNYYTGYGGNEADVNVVNNYYKYGPDTIMDKRAQMVELPEGNSNWYIDGNFVYGFPEVTEDNMLGIVEHPTANVLDVPVDVPEATTRTALETFDYVLQNTGATLPRRDSIDARIVDSIRNGTGRQINSIDEVGGWADFRSAEAPADSNGDGIPDDWAEQQGVDPMDDTWANQVTEEGYTNLEVYLNSIVSDGHHNPEIAITSPSINDIYEAAETVTINAEASVENAEIDKVVFYNGTELLGEVTSAPYEWNWSNVPEGTHFVFAKAYSSEGRQTDSQVIPIHANITNDIAPWSSADIGETVIPGHSAIVDGTYVVKGDGNVTADQDSHHFMYQKVSGDIEITAQILSDMKVAPHNREGVMIRELLDVGSPLAMSGISVRGEDRVGVFYHREEEGRAVDETDPIVGPTTPYWVRLTKIGDMVTGYISEDGTQWQLVSSMKFPDVDEVYVGLAVDAANEDNLISNLNRVAFDNVTVEQLPPVPLYPEEFSIARGEEELYLEWSKAERATEYLVQRSTVKDGPYETIATVEDAVYYTDTNLEEDMNYFYVIRAANEYGDSSLTSEERNGALLSDEPLYTRLLDADFEDQAVGTRPPDGFEGSPDTDNNYASVVDVPKSSSSNSSDQAVMLYDDSSSHTYLTRNFEPQTGKMVVETEYMQEEMSTFGRAIRVMDGDRNNVEIFTGNGRGCEYEYCWYFRYQGGAALIPENNRFSLSEWYHVRIEIDVPAQEFSLYINGEHSGTLPFQGSASQLNRFDSHTWGTSEQYLDNIQISSASLEAPQAVQAVKENESTVAIRWDAVENADHYNVYRRLNGDRYHLIAAEVSSLELTEDVEGDGTYIYAVAAYNTGSGEGSYSEPVEVIVDERAPTITITNESDHPGNEFDDMAPAGEYTITGFLNEEGTVWIEGQEWTVEEDQTFSAVVSLRRGRNRIEINATDHAGNEADPVVWEVVAVSDDAPAGG</sequence>
<name>A0A1I4R3G0_9BACI</name>
<dbReference type="SUPFAM" id="SSF49265">
    <property type="entry name" value="Fibronectin type III"/>
    <property type="match status" value="1"/>
</dbReference>
<evidence type="ECO:0000256" key="1">
    <source>
        <dbReference type="ARBA" id="ARBA00022723"/>
    </source>
</evidence>
<evidence type="ECO:0000259" key="5">
    <source>
        <dbReference type="PROSITE" id="PS50853"/>
    </source>
</evidence>
<feature type="domain" description="Fibronectin type-III" evidence="5">
    <location>
        <begin position="728"/>
        <end position="821"/>
    </location>
</feature>
<keyword evidence="7" id="KW-1185">Reference proteome</keyword>
<evidence type="ECO:0000256" key="4">
    <source>
        <dbReference type="SAM" id="SignalP"/>
    </source>
</evidence>
<keyword evidence="4" id="KW-0732">Signal</keyword>
<feature type="signal peptide" evidence="4">
    <location>
        <begin position="1"/>
        <end position="27"/>
    </location>
</feature>
<dbReference type="Pfam" id="PF17957">
    <property type="entry name" value="Big_7"/>
    <property type="match status" value="1"/>
</dbReference>
<reference evidence="7" key="1">
    <citation type="submission" date="2016-10" db="EMBL/GenBank/DDBJ databases">
        <authorList>
            <person name="Varghese N."/>
            <person name="Submissions S."/>
        </authorList>
    </citation>
    <scope>NUCLEOTIDE SEQUENCE [LARGE SCALE GENOMIC DNA]</scope>
    <source>
        <strain evidence="7">CGMCC 1.4250</strain>
    </source>
</reference>
<dbReference type="SUPFAM" id="SSF49899">
    <property type="entry name" value="Concanavalin A-like lectins/glucanases"/>
    <property type="match status" value="1"/>
</dbReference>
<dbReference type="SMART" id="SM00060">
    <property type="entry name" value="FN3"/>
    <property type="match status" value="2"/>
</dbReference>
<dbReference type="GO" id="GO:0016829">
    <property type="term" value="F:lyase activity"/>
    <property type="evidence" value="ECO:0007669"/>
    <property type="project" value="UniProtKB-KW"/>
</dbReference>
<dbReference type="OrthoDB" id="9804686at2"/>
<dbReference type="InterPro" id="IPR052063">
    <property type="entry name" value="Polysaccharide_Lyase_1"/>
</dbReference>
<keyword evidence="2" id="KW-0325">Glycoprotein</keyword>
<dbReference type="Proteomes" id="UP000198565">
    <property type="component" value="Unassembled WGS sequence"/>
</dbReference>
<evidence type="ECO:0000313" key="7">
    <source>
        <dbReference type="Proteomes" id="UP000198565"/>
    </source>
</evidence>
<dbReference type="SUPFAM" id="SSF51126">
    <property type="entry name" value="Pectin lyase-like"/>
    <property type="match status" value="1"/>
</dbReference>
<dbReference type="Gene3D" id="2.160.20.10">
    <property type="entry name" value="Single-stranded right-handed beta-helix, Pectin lyase-like"/>
    <property type="match status" value="1"/>
</dbReference>
<evidence type="ECO:0000256" key="2">
    <source>
        <dbReference type="ARBA" id="ARBA00023180"/>
    </source>
</evidence>
<dbReference type="STRING" id="334253.SAMN04487943_12014"/>
<proteinExistence type="predicted"/>
<accession>A0A1I4R3G0</accession>
<feature type="region of interest" description="Disordered" evidence="3">
    <location>
        <begin position="836"/>
        <end position="872"/>
    </location>
</feature>
<dbReference type="GO" id="GO:0046872">
    <property type="term" value="F:metal ion binding"/>
    <property type="evidence" value="ECO:0007669"/>
    <property type="project" value="UniProtKB-KW"/>
</dbReference>
<organism evidence="6 7">
    <name type="scientific">Gracilibacillus orientalis</name>
    <dbReference type="NCBI Taxonomy" id="334253"/>
    <lineage>
        <taxon>Bacteria</taxon>
        <taxon>Bacillati</taxon>
        <taxon>Bacillota</taxon>
        <taxon>Bacilli</taxon>
        <taxon>Bacillales</taxon>
        <taxon>Bacillaceae</taxon>
        <taxon>Gracilibacillus</taxon>
    </lineage>
</organism>
<dbReference type="InterPro" id="IPR036116">
    <property type="entry name" value="FN3_sf"/>
</dbReference>
<keyword evidence="1" id="KW-0479">Metal-binding</keyword>
<dbReference type="Gene3D" id="2.60.120.200">
    <property type="match status" value="2"/>
</dbReference>
<gene>
    <name evidence="6" type="ORF">SAMN04487943_12014</name>
</gene>
<dbReference type="RefSeq" id="WP_091486529.1">
    <property type="nucleotide sequence ID" value="NZ_FOTR01000020.1"/>
</dbReference>
<dbReference type="InterPro" id="IPR012334">
    <property type="entry name" value="Pectin_lyas_fold"/>
</dbReference>
<evidence type="ECO:0000256" key="3">
    <source>
        <dbReference type="SAM" id="MobiDB-lite"/>
    </source>
</evidence>
<dbReference type="PROSITE" id="PS50853">
    <property type="entry name" value="FN3"/>
    <property type="match status" value="2"/>
</dbReference>
<dbReference type="InterPro" id="IPR003961">
    <property type="entry name" value="FN3_dom"/>
</dbReference>
<dbReference type="CDD" id="cd00063">
    <property type="entry name" value="FN3"/>
    <property type="match status" value="2"/>
</dbReference>
<keyword evidence="6" id="KW-0456">Lyase</keyword>
<dbReference type="PANTHER" id="PTHR42970:SF1">
    <property type="entry name" value="PECTATE LYASE C-RELATED"/>
    <property type="match status" value="1"/>
</dbReference>
<feature type="domain" description="Fibronectin type-III" evidence="5">
    <location>
        <begin position="1026"/>
        <end position="1113"/>
    </location>
</feature>
<evidence type="ECO:0000313" key="6">
    <source>
        <dbReference type="EMBL" id="SFM46799.1"/>
    </source>
</evidence>
<dbReference type="PANTHER" id="PTHR42970">
    <property type="entry name" value="PECTATE LYASE C-RELATED"/>
    <property type="match status" value="1"/>
</dbReference>
<dbReference type="AlphaFoldDB" id="A0A1I4R3G0"/>
<dbReference type="Gene3D" id="2.60.40.10">
    <property type="entry name" value="Immunoglobulins"/>
    <property type="match status" value="4"/>
</dbReference>
<dbReference type="EMBL" id="FOTR01000020">
    <property type="protein sequence ID" value="SFM46799.1"/>
    <property type="molecule type" value="Genomic_DNA"/>
</dbReference>
<feature type="chain" id="PRO_5011756614" evidence="4">
    <location>
        <begin position="28"/>
        <end position="1209"/>
    </location>
</feature>
<dbReference type="InterPro" id="IPR013320">
    <property type="entry name" value="ConA-like_dom_sf"/>
</dbReference>
<dbReference type="InterPro" id="IPR011050">
    <property type="entry name" value="Pectin_lyase_fold/virulence"/>
</dbReference>
<protein>
    <submittedName>
        <fullName evidence="6">Pectate lyase</fullName>
    </submittedName>
</protein>
<dbReference type="InterPro" id="IPR013783">
    <property type="entry name" value="Ig-like_fold"/>
</dbReference>
<dbReference type="Pfam" id="PF09136">
    <property type="entry name" value="Glucodextran_B"/>
    <property type="match status" value="1"/>
</dbReference>
<feature type="compositionally biased region" description="Low complexity" evidence="3">
    <location>
        <begin position="858"/>
        <end position="871"/>
    </location>
</feature>